<keyword evidence="7" id="KW-0496">Mitochondrion</keyword>
<reference evidence="13" key="1">
    <citation type="submission" date="2025-08" db="UniProtKB">
        <authorList>
            <consortium name="RefSeq"/>
        </authorList>
    </citation>
    <scope>IDENTIFICATION</scope>
    <source>
        <strain evidence="13">USDA-PBARC FA_bdor</strain>
        <tissue evidence="13">Whole organism</tissue>
    </source>
</reference>
<dbReference type="GeneID" id="105269195"/>
<sequence>MSENQSVSPVKYFISGGVGGIFTVVTGHPLDTIKVRLQTAPKPGPGESPLYKGTWDCAKKTVAKEGLRGLYKGMGAPLTGVAPIFAMSFFGYGVGKKLQQKSDDEKLTPMQLFYAGAFSGIFTTTIMAPGERIKCLLQIQHGQAVAKYNGPVDCIKQLYKEGGIRSIYKGTGATLLRDVPASGMYFLTYEGLQRLMAEEGQKLSLWSTIFAGGCAGIANWIIGMPADVLKSRLQTAPEGTYKGIGDVFKQLMREEGPLALYKGVVPVMLRAFPANAACFLGFEIALKGLNWAAPNL</sequence>
<keyword evidence="5" id="KW-0677">Repeat</keyword>
<keyword evidence="12" id="KW-1185">Reference proteome</keyword>
<dbReference type="AlphaFoldDB" id="A0A9R1TE57"/>
<feature type="repeat" description="Solcar" evidence="9">
    <location>
        <begin position="203"/>
        <end position="288"/>
    </location>
</feature>
<comment type="subcellular location">
    <subcellularLocation>
        <location evidence="1">Mitochondrion membrane</location>
        <topology evidence="1">Multi-pass membrane protein</topology>
    </subcellularLocation>
</comment>
<dbReference type="InterPro" id="IPR018108">
    <property type="entry name" value="MCP_transmembrane"/>
</dbReference>
<keyword evidence="6 11" id="KW-1133">Transmembrane helix</keyword>
<evidence type="ECO:0000256" key="6">
    <source>
        <dbReference type="ARBA" id="ARBA00022989"/>
    </source>
</evidence>
<evidence type="ECO:0000256" key="10">
    <source>
        <dbReference type="RuleBase" id="RU000488"/>
    </source>
</evidence>
<dbReference type="Proteomes" id="UP000694866">
    <property type="component" value="Unplaced"/>
</dbReference>
<proteinExistence type="inferred from homology"/>
<dbReference type="PROSITE" id="PS50920">
    <property type="entry name" value="SOLCAR"/>
    <property type="match status" value="3"/>
</dbReference>
<evidence type="ECO:0000256" key="11">
    <source>
        <dbReference type="SAM" id="Phobius"/>
    </source>
</evidence>
<dbReference type="InterPro" id="IPR050567">
    <property type="entry name" value="Mitochondrial_Carrier"/>
</dbReference>
<dbReference type="CTD" id="33470"/>
<evidence type="ECO:0000313" key="13">
    <source>
        <dbReference type="RefSeq" id="XP_011307552.1"/>
    </source>
</evidence>
<dbReference type="Gene3D" id="1.50.40.10">
    <property type="entry name" value="Mitochondrial carrier domain"/>
    <property type="match status" value="2"/>
</dbReference>
<dbReference type="Pfam" id="PF00153">
    <property type="entry name" value="Mito_carr"/>
    <property type="match status" value="3"/>
</dbReference>
<dbReference type="GO" id="GO:0006839">
    <property type="term" value="P:mitochondrial transport"/>
    <property type="evidence" value="ECO:0007669"/>
    <property type="project" value="TreeGrafter"/>
</dbReference>
<dbReference type="PANTHER" id="PTHR45624">
    <property type="entry name" value="MITOCHONDRIAL BASIC AMINO ACIDS TRANSPORTER-RELATED"/>
    <property type="match status" value="1"/>
</dbReference>
<dbReference type="PRINTS" id="PR00926">
    <property type="entry name" value="MITOCARRIER"/>
</dbReference>
<evidence type="ECO:0000256" key="2">
    <source>
        <dbReference type="ARBA" id="ARBA00006375"/>
    </source>
</evidence>
<evidence type="ECO:0000256" key="3">
    <source>
        <dbReference type="ARBA" id="ARBA00022448"/>
    </source>
</evidence>
<gene>
    <name evidence="13" type="primary">LOC105269195</name>
</gene>
<organism evidence="12 13">
    <name type="scientific">Fopius arisanus</name>
    <dbReference type="NCBI Taxonomy" id="64838"/>
    <lineage>
        <taxon>Eukaryota</taxon>
        <taxon>Metazoa</taxon>
        <taxon>Ecdysozoa</taxon>
        <taxon>Arthropoda</taxon>
        <taxon>Hexapoda</taxon>
        <taxon>Insecta</taxon>
        <taxon>Pterygota</taxon>
        <taxon>Neoptera</taxon>
        <taxon>Endopterygota</taxon>
        <taxon>Hymenoptera</taxon>
        <taxon>Apocrita</taxon>
        <taxon>Ichneumonoidea</taxon>
        <taxon>Braconidae</taxon>
        <taxon>Opiinae</taxon>
        <taxon>Fopius</taxon>
    </lineage>
</organism>
<dbReference type="GO" id="GO:0031966">
    <property type="term" value="C:mitochondrial membrane"/>
    <property type="evidence" value="ECO:0007669"/>
    <property type="project" value="UniProtKB-SubCell"/>
</dbReference>
<keyword evidence="4 9" id="KW-0812">Transmembrane</keyword>
<dbReference type="InterPro" id="IPR023395">
    <property type="entry name" value="MCP_dom_sf"/>
</dbReference>
<evidence type="ECO:0000256" key="5">
    <source>
        <dbReference type="ARBA" id="ARBA00022737"/>
    </source>
</evidence>
<dbReference type="KEGG" id="fas:105269195"/>
<evidence type="ECO:0000313" key="12">
    <source>
        <dbReference type="Proteomes" id="UP000694866"/>
    </source>
</evidence>
<comment type="similarity">
    <text evidence="2 10">Belongs to the mitochondrial carrier (TC 2.A.29) family.</text>
</comment>
<accession>A0A9R1TE57</accession>
<name>A0A9R1TE57_9HYME</name>
<feature type="transmembrane region" description="Helical" evidence="11">
    <location>
        <begin position="69"/>
        <end position="92"/>
    </location>
</feature>
<evidence type="ECO:0000256" key="8">
    <source>
        <dbReference type="ARBA" id="ARBA00023136"/>
    </source>
</evidence>
<dbReference type="PANTHER" id="PTHR45624:SF4">
    <property type="entry name" value="CONGESTED-LIKE TRACHEA PROTEIN-RELATED"/>
    <property type="match status" value="1"/>
</dbReference>
<feature type="transmembrane region" description="Helical" evidence="11">
    <location>
        <begin position="112"/>
        <end position="130"/>
    </location>
</feature>
<protein>
    <submittedName>
        <fullName evidence="13">Congested-like trachea protein</fullName>
    </submittedName>
</protein>
<evidence type="ECO:0000256" key="7">
    <source>
        <dbReference type="ARBA" id="ARBA00023128"/>
    </source>
</evidence>
<dbReference type="OrthoDB" id="14252at2759"/>
<dbReference type="RefSeq" id="XP_011307552.1">
    <property type="nucleotide sequence ID" value="XM_011309250.1"/>
</dbReference>
<keyword evidence="3 10" id="KW-0813">Transport</keyword>
<keyword evidence="8 9" id="KW-0472">Membrane</keyword>
<evidence type="ECO:0000256" key="1">
    <source>
        <dbReference type="ARBA" id="ARBA00004225"/>
    </source>
</evidence>
<feature type="transmembrane region" description="Helical" evidence="11">
    <location>
        <begin position="12"/>
        <end position="30"/>
    </location>
</feature>
<evidence type="ECO:0000256" key="9">
    <source>
        <dbReference type="PROSITE-ProRule" id="PRU00282"/>
    </source>
</evidence>
<dbReference type="SUPFAM" id="SSF103506">
    <property type="entry name" value="Mitochondrial carrier"/>
    <property type="match status" value="1"/>
</dbReference>
<dbReference type="InterPro" id="IPR002067">
    <property type="entry name" value="MCP"/>
</dbReference>
<dbReference type="GO" id="GO:1902603">
    <property type="term" value="P:carnitine transmembrane transport"/>
    <property type="evidence" value="ECO:0007669"/>
    <property type="project" value="TreeGrafter"/>
</dbReference>
<evidence type="ECO:0000256" key="4">
    <source>
        <dbReference type="ARBA" id="ARBA00022692"/>
    </source>
</evidence>
<feature type="repeat" description="Solcar" evidence="9">
    <location>
        <begin position="107"/>
        <end position="195"/>
    </location>
</feature>
<dbReference type="GO" id="GO:0015227">
    <property type="term" value="F:O-acyl-L-carnitine transmembrane transporter activity"/>
    <property type="evidence" value="ECO:0007669"/>
    <property type="project" value="TreeGrafter"/>
</dbReference>
<feature type="repeat" description="Solcar" evidence="9">
    <location>
        <begin position="7"/>
        <end position="98"/>
    </location>
</feature>